<feature type="transmembrane region" description="Helical" evidence="1">
    <location>
        <begin position="40"/>
        <end position="59"/>
    </location>
</feature>
<sequence length="377" mass="39662">MEFLQISPNDGFTLFAVLCLIIAISSHLEKTRWGAKISGPGLVIAISIAATHAAILPRQAPLYDLIWQIFVPLAIALFLLKADLIGIYQKGGRVLIAFILGALGASVGAVLGGYALDLGANENKLIAVFAATYTGGSLNFAATAEAVDFKQSSELSAALAVDNVIGTLYIILTIWLGGWAVLKRRFHWGAETADNAGTDNGESHSPPTLSDLLTMLALAAVACVIGIKFADYLGLDSFAVLFITVIAVGAATIGRNRLRSFKGEDILAMILLYMFFAVVGAGSDISEMLSTPPATFLLVGSIIGTHFLFLFVGGYLLKLNYRELIIASLACISGPPVAAAIAVSFGWREHILPGIATGVLGYVVGTFIGVGLFHMLG</sequence>
<keyword evidence="1" id="KW-0812">Transmembrane</keyword>
<name>A0ABS6SFE2_9SPHN</name>
<feature type="transmembrane region" description="Helical" evidence="1">
    <location>
        <begin position="235"/>
        <end position="254"/>
    </location>
</feature>
<dbReference type="EMBL" id="JAGSPA010000003">
    <property type="protein sequence ID" value="MBV7257127.1"/>
    <property type="molecule type" value="Genomic_DNA"/>
</dbReference>
<keyword evidence="1" id="KW-1133">Transmembrane helix</keyword>
<dbReference type="Proteomes" id="UP000722336">
    <property type="component" value="Unassembled WGS sequence"/>
</dbReference>
<protein>
    <submittedName>
        <fullName evidence="2">DUF819 family protein</fullName>
    </submittedName>
</protein>
<feature type="transmembrane region" description="Helical" evidence="1">
    <location>
        <begin position="266"/>
        <end position="283"/>
    </location>
</feature>
<accession>A0ABS6SFE2</accession>
<evidence type="ECO:0000256" key="1">
    <source>
        <dbReference type="SAM" id="Phobius"/>
    </source>
</evidence>
<feature type="transmembrane region" description="Helical" evidence="1">
    <location>
        <begin position="12"/>
        <end position="28"/>
    </location>
</feature>
<keyword evidence="3" id="KW-1185">Reference proteome</keyword>
<dbReference type="InterPro" id="IPR008537">
    <property type="entry name" value="DUF819"/>
</dbReference>
<feature type="transmembrane region" description="Helical" evidence="1">
    <location>
        <begin position="351"/>
        <end position="373"/>
    </location>
</feature>
<feature type="transmembrane region" description="Helical" evidence="1">
    <location>
        <begin position="164"/>
        <end position="182"/>
    </location>
</feature>
<dbReference type="PANTHER" id="PTHR34289">
    <property type="entry name" value="PROTEIN, PUTATIVE (DUF819)-RELATED"/>
    <property type="match status" value="1"/>
</dbReference>
<gene>
    <name evidence="2" type="ORF">KCG44_10070</name>
</gene>
<feature type="transmembrane region" description="Helical" evidence="1">
    <location>
        <begin position="94"/>
        <end position="116"/>
    </location>
</feature>
<proteinExistence type="predicted"/>
<keyword evidence="1" id="KW-0472">Membrane</keyword>
<comment type="caution">
    <text evidence="2">The sequence shown here is derived from an EMBL/GenBank/DDBJ whole genome shotgun (WGS) entry which is preliminary data.</text>
</comment>
<reference evidence="2 3" key="1">
    <citation type="submission" date="2021-04" db="EMBL/GenBank/DDBJ databases">
        <authorList>
            <person name="Pira H."/>
            <person name="Risdian C."/>
            <person name="Wink J."/>
        </authorList>
    </citation>
    <scope>NUCLEOTIDE SEQUENCE [LARGE SCALE GENOMIC DNA]</scope>
    <source>
        <strain evidence="2 3">WHA3</strain>
    </source>
</reference>
<evidence type="ECO:0000313" key="3">
    <source>
        <dbReference type="Proteomes" id="UP000722336"/>
    </source>
</evidence>
<feature type="transmembrane region" description="Helical" evidence="1">
    <location>
        <begin position="65"/>
        <end position="82"/>
    </location>
</feature>
<feature type="transmembrane region" description="Helical" evidence="1">
    <location>
        <begin position="295"/>
        <end position="317"/>
    </location>
</feature>
<feature type="transmembrane region" description="Helical" evidence="1">
    <location>
        <begin position="324"/>
        <end position="345"/>
    </location>
</feature>
<dbReference type="Pfam" id="PF05684">
    <property type="entry name" value="DUF819"/>
    <property type="match status" value="1"/>
</dbReference>
<dbReference type="PANTHER" id="PTHR34289:SF8">
    <property type="entry name" value="DUF819 DOMAIN-CONTAINING PROTEIN"/>
    <property type="match status" value="1"/>
</dbReference>
<dbReference type="RefSeq" id="WP_218445956.1">
    <property type="nucleotide sequence ID" value="NZ_JAGSPA010000003.1"/>
</dbReference>
<organism evidence="2 3">
    <name type="scientific">Pacificimonas pallii</name>
    <dbReference type="NCBI Taxonomy" id="2827236"/>
    <lineage>
        <taxon>Bacteria</taxon>
        <taxon>Pseudomonadati</taxon>
        <taxon>Pseudomonadota</taxon>
        <taxon>Alphaproteobacteria</taxon>
        <taxon>Sphingomonadales</taxon>
        <taxon>Sphingosinicellaceae</taxon>
        <taxon>Pacificimonas</taxon>
    </lineage>
</organism>
<evidence type="ECO:0000313" key="2">
    <source>
        <dbReference type="EMBL" id="MBV7257127.1"/>
    </source>
</evidence>